<reference evidence="3 4" key="1">
    <citation type="submission" date="2018-09" db="EMBL/GenBank/DDBJ databases">
        <title>Glutamicibacter mishrai S5-52T (LMG 29155T = KCTC 39846T).</title>
        <authorList>
            <person name="Das S.K."/>
        </authorList>
    </citation>
    <scope>NUCLEOTIDE SEQUENCE [LARGE SCALE GENOMIC DNA]</scope>
    <source>
        <strain evidence="3 4">S5-52</strain>
    </source>
</reference>
<evidence type="ECO:0000313" key="4">
    <source>
        <dbReference type="Proteomes" id="UP000502331"/>
    </source>
</evidence>
<feature type="signal peptide" evidence="2">
    <location>
        <begin position="1"/>
        <end position="17"/>
    </location>
</feature>
<proteinExistence type="predicted"/>
<gene>
    <name evidence="3" type="ORF">D3791_15695</name>
</gene>
<dbReference type="AlphaFoldDB" id="A0A6H0SLV1"/>
<feature type="chain" id="PRO_5038371193" description="Lipoprotein" evidence="2">
    <location>
        <begin position="18"/>
        <end position="152"/>
    </location>
</feature>
<name>A0A6H0SLV1_9MICC</name>
<keyword evidence="4" id="KW-1185">Reference proteome</keyword>
<dbReference type="PROSITE" id="PS51257">
    <property type="entry name" value="PROKAR_LIPOPROTEIN"/>
    <property type="match status" value="1"/>
</dbReference>
<feature type="region of interest" description="Disordered" evidence="1">
    <location>
        <begin position="25"/>
        <end position="55"/>
    </location>
</feature>
<dbReference type="EMBL" id="CP032549">
    <property type="protein sequence ID" value="QIV88423.1"/>
    <property type="molecule type" value="Genomic_DNA"/>
</dbReference>
<accession>A0A6H0SLV1</accession>
<dbReference type="RefSeq" id="WP_172512766.1">
    <property type="nucleotide sequence ID" value="NZ_CP032549.1"/>
</dbReference>
<organism evidence="3 4">
    <name type="scientific">Glutamicibacter mishrai</name>
    <dbReference type="NCBI Taxonomy" id="1775880"/>
    <lineage>
        <taxon>Bacteria</taxon>
        <taxon>Bacillati</taxon>
        <taxon>Actinomycetota</taxon>
        <taxon>Actinomycetes</taxon>
        <taxon>Micrococcales</taxon>
        <taxon>Micrococcaceae</taxon>
        <taxon>Glutamicibacter</taxon>
    </lineage>
</organism>
<evidence type="ECO:0000256" key="1">
    <source>
        <dbReference type="SAM" id="MobiDB-lite"/>
    </source>
</evidence>
<evidence type="ECO:0000256" key="2">
    <source>
        <dbReference type="SAM" id="SignalP"/>
    </source>
</evidence>
<sequence length="152" mass="16601">MKKILAPMSIALSFALASCGSQSPSDGSAYSSPTVTPVSSESAQPIDMQGTWKQKNSMDADAYQEAIIDSETITINWVTNHGDTKSLYWVGSFEEPHAAADTYSWTSKRDRKTTDNAILASSDKTKKFTFHKDEISYEAGIMGTTTMVRLGK</sequence>
<evidence type="ECO:0000313" key="3">
    <source>
        <dbReference type="EMBL" id="QIV88423.1"/>
    </source>
</evidence>
<evidence type="ECO:0008006" key="5">
    <source>
        <dbReference type="Google" id="ProtNLM"/>
    </source>
</evidence>
<keyword evidence="2" id="KW-0732">Signal</keyword>
<feature type="compositionally biased region" description="Low complexity" evidence="1">
    <location>
        <begin position="28"/>
        <end position="43"/>
    </location>
</feature>
<protein>
    <recommendedName>
        <fullName evidence="5">Lipoprotein</fullName>
    </recommendedName>
</protein>
<dbReference type="Proteomes" id="UP000502331">
    <property type="component" value="Chromosome"/>
</dbReference>